<dbReference type="EMBL" id="CP000383">
    <property type="protein sequence ID" value="ABG59019.1"/>
    <property type="molecule type" value="Genomic_DNA"/>
</dbReference>
<name>A0A6N4SRL7_CYTH3</name>
<dbReference type="InterPro" id="IPR016024">
    <property type="entry name" value="ARM-type_fold"/>
</dbReference>
<dbReference type="OrthoDB" id="633703at2"/>
<dbReference type="SUPFAM" id="SSF48371">
    <property type="entry name" value="ARM repeat"/>
    <property type="match status" value="1"/>
</dbReference>
<dbReference type="Proteomes" id="UP000001822">
    <property type="component" value="Chromosome"/>
</dbReference>
<sequence length="247" mass="27934">MKIFNLFKSHASRLKEARLLLESDLRNNDMSFLVNTMASEELYSPLLQRKRRTEISNTDQVSWYACRRAETLSTEDEKEALLQLLALPAYEAKKRHLFFCLAYVCTNTKDNALFNFLMMHLEHEKDADVNISILIGIEKMDKTAAGLNIEPIKQLAKKRGVHLKTNAILALAKTADPEVEPLLLGLFAATKDSHMKNIICTTLETVGTRACVPLLTEAYRKTRNSLLRQGIDLVLNAVKSRTISNTP</sequence>
<proteinExistence type="predicted"/>
<evidence type="ECO:0000313" key="1">
    <source>
        <dbReference type="EMBL" id="ABG59019.1"/>
    </source>
</evidence>
<dbReference type="RefSeq" id="WP_011585136.1">
    <property type="nucleotide sequence ID" value="NC_008255.1"/>
</dbReference>
<dbReference type="Gene3D" id="1.25.10.10">
    <property type="entry name" value="Leucine-rich Repeat Variant"/>
    <property type="match status" value="1"/>
</dbReference>
<accession>A0A6N4SRL7</accession>
<evidence type="ECO:0000313" key="2">
    <source>
        <dbReference type="Proteomes" id="UP000001822"/>
    </source>
</evidence>
<dbReference type="InterPro" id="IPR011989">
    <property type="entry name" value="ARM-like"/>
</dbReference>
<dbReference type="AlphaFoldDB" id="A0A6N4SRL7"/>
<evidence type="ECO:0008006" key="3">
    <source>
        <dbReference type="Google" id="ProtNLM"/>
    </source>
</evidence>
<protein>
    <recommendedName>
        <fullName evidence="3">HEAT repeat domain-containing protein</fullName>
    </recommendedName>
</protein>
<keyword evidence="2" id="KW-1185">Reference proteome</keyword>
<gene>
    <name evidence="1" type="ordered locus">CHU_1752</name>
</gene>
<organism evidence="1 2">
    <name type="scientific">Cytophaga hutchinsonii (strain ATCC 33406 / DSM 1761 / CIP 103989 / NBRC 15051 / NCIMB 9469 / D465)</name>
    <dbReference type="NCBI Taxonomy" id="269798"/>
    <lineage>
        <taxon>Bacteria</taxon>
        <taxon>Pseudomonadati</taxon>
        <taxon>Bacteroidota</taxon>
        <taxon>Cytophagia</taxon>
        <taxon>Cytophagales</taxon>
        <taxon>Cytophagaceae</taxon>
        <taxon>Cytophaga</taxon>
    </lineage>
</organism>
<dbReference type="KEGG" id="chu:CHU_1752"/>
<reference evidence="1 2" key="1">
    <citation type="journal article" date="2007" name="Appl. Environ. Microbiol.">
        <title>Genome sequence of the cellulolytic gliding bacterium Cytophaga hutchinsonii.</title>
        <authorList>
            <person name="Xie G."/>
            <person name="Bruce D.C."/>
            <person name="Challacombe J.F."/>
            <person name="Chertkov O."/>
            <person name="Detter J.C."/>
            <person name="Gilna P."/>
            <person name="Han C.S."/>
            <person name="Lucas S."/>
            <person name="Misra M."/>
            <person name="Myers G.L."/>
            <person name="Richardson P."/>
            <person name="Tapia R."/>
            <person name="Thayer N."/>
            <person name="Thompson L.S."/>
            <person name="Brettin T.S."/>
            <person name="Henrissat B."/>
            <person name="Wilson D.B."/>
            <person name="McBride M.J."/>
        </authorList>
    </citation>
    <scope>NUCLEOTIDE SEQUENCE [LARGE SCALE GENOMIC DNA]</scope>
    <source>
        <strain evidence="2">ATCC 33406 / DSM 1761 / CIP 103989 / NBRC 15051 / NCIMB 9469 / D465</strain>
    </source>
</reference>